<organism evidence="1 2">
    <name type="scientific">Telmatocola sphagniphila</name>
    <dbReference type="NCBI Taxonomy" id="1123043"/>
    <lineage>
        <taxon>Bacteria</taxon>
        <taxon>Pseudomonadati</taxon>
        <taxon>Planctomycetota</taxon>
        <taxon>Planctomycetia</taxon>
        <taxon>Gemmatales</taxon>
        <taxon>Gemmataceae</taxon>
    </lineage>
</organism>
<dbReference type="KEGG" id="tsph:KIH39_09060"/>
<dbReference type="SUPFAM" id="SSF50475">
    <property type="entry name" value="FMN-binding split barrel"/>
    <property type="match status" value="1"/>
</dbReference>
<dbReference type="RefSeq" id="WP_213499011.1">
    <property type="nucleotide sequence ID" value="NZ_CP074694.1"/>
</dbReference>
<dbReference type="Gene3D" id="2.30.110.10">
    <property type="entry name" value="Electron Transport, Fmn-binding Protein, Chain A"/>
    <property type="match status" value="1"/>
</dbReference>
<evidence type="ECO:0000313" key="2">
    <source>
        <dbReference type="Proteomes" id="UP000676194"/>
    </source>
</evidence>
<dbReference type="AlphaFoldDB" id="A0A8E6B9U9"/>
<dbReference type="Proteomes" id="UP000676194">
    <property type="component" value="Chromosome"/>
</dbReference>
<dbReference type="Pfam" id="PF12900">
    <property type="entry name" value="Pyridox_ox_2"/>
    <property type="match status" value="1"/>
</dbReference>
<keyword evidence="2" id="KW-1185">Reference proteome</keyword>
<protein>
    <submittedName>
        <fullName evidence="1">Pyridoxamine 5'-phosphate oxidase family protein</fullName>
    </submittedName>
</protein>
<dbReference type="InterPro" id="IPR012349">
    <property type="entry name" value="Split_barrel_FMN-bd"/>
</dbReference>
<reference evidence="1" key="1">
    <citation type="submission" date="2021-05" db="EMBL/GenBank/DDBJ databases">
        <title>Complete genome sequence of the cellulolytic planctomycete Telmatocola sphagniphila SP2T and characterization of the first cellulase from planctomycetes.</title>
        <authorList>
            <person name="Rakitin A.L."/>
            <person name="Beletsky A.V."/>
            <person name="Naumoff D.G."/>
            <person name="Kulichevskaya I.S."/>
            <person name="Mardanov A.V."/>
            <person name="Ravin N.V."/>
            <person name="Dedysh S.N."/>
        </authorList>
    </citation>
    <scope>NUCLEOTIDE SEQUENCE</scope>
    <source>
        <strain evidence="1">SP2T</strain>
    </source>
</reference>
<evidence type="ECO:0000313" key="1">
    <source>
        <dbReference type="EMBL" id="QVL34037.1"/>
    </source>
</evidence>
<gene>
    <name evidence="1" type="ORF">KIH39_09060</name>
</gene>
<accession>A0A8E6B9U9</accession>
<sequence>MKIRELSREECLQMLARTRLARLACLQADQPYVVPVYLAFDGLSDSLCGFTIPGQKLEWLRENPKVCVEVEKITSYDQWITVIVFGIFEELPEVLADDTAPLQAPKRPLQVCETIPPIFVEKCLDDSLDRSNNQKRKRAWDLLKLDPMWGEPACSIWTSRANRNLGEPFHSVYYRIRIDTVSGREAVPDAFELKSDSPSPNRRQNWISRTLVRLIGKNSEHVA</sequence>
<name>A0A8E6B9U9_9BACT</name>
<dbReference type="EMBL" id="CP074694">
    <property type="protein sequence ID" value="QVL34037.1"/>
    <property type="molecule type" value="Genomic_DNA"/>
</dbReference>
<proteinExistence type="predicted"/>
<dbReference type="InterPro" id="IPR024747">
    <property type="entry name" value="Pyridox_Oxase-rel"/>
</dbReference>